<comment type="pathway">
    <text evidence="1 8">Purine metabolism; 7-cyano-7-deazaguanine biosynthesis.</text>
</comment>
<keyword evidence="6 8" id="KW-0456">Lyase</keyword>
<organism evidence="9 10">
    <name type="scientific">Dyella japonica</name>
    <dbReference type="NCBI Taxonomy" id="231455"/>
    <lineage>
        <taxon>Bacteria</taxon>
        <taxon>Pseudomonadati</taxon>
        <taxon>Pseudomonadota</taxon>
        <taxon>Gammaproteobacteria</taxon>
        <taxon>Lysobacterales</taxon>
        <taxon>Rhodanobacteraceae</taxon>
        <taxon>Dyella</taxon>
    </lineage>
</organism>
<dbReference type="GO" id="GO:0003874">
    <property type="term" value="F:6-pyruvoyltetrahydropterin synthase activity"/>
    <property type="evidence" value="ECO:0007669"/>
    <property type="project" value="UniProtKB-EC"/>
</dbReference>
<protein>
    <recommendedName>
        <fullName evidence="3 8">6-carboxy-5,6,7,8-tetrahydropterin synthase</fullName>
        <ecNumber evidence="8">4.-.-.-</ecNumber>
    </recommendedName>
</protein>
<dbReference type="PIRSF" id="PIRSF006113">
    <property type="entry name" value="PTP_synth"/>
    <property type="match status" value="1"/>
</dbReference>
<dbReference type="InterPro" id="IPR007115">
    <property type="entry name" value="6-PTP_synth/QueD"/>
</dbReference>
<comment type="cofactor">
    <cofactor evidence="8">
        <name>Zn(2+)</name>
        <dbReference type="ChEBI" id="CHEBI:29105"/>
    </cofactor>
    <text evidence="8">Binds 1 zinc ion per subunit.</text>
</comment>
<evidence type="ECO:0000256" key="3">
    <source>
        <dbReference type="ARBA" id="ARBA00018141"/>
    </source>
</evidence>
<evidence type="ECO:0000256" key="7">
    <source>
        <dbReference type="ARBA" id="ARBA00048807"/>
    </source>
</evidence>
<dbReference type="PANTHER" id="PTHR12589">
    <property type="entry name" value="PYRUVOYL TETRAHYDROBIOPTERIN SYNTHASE"/>
    <property type="match status" value="1"/>
</dbReference>
<comment type="caution">
    <text evidence="9">The sequence shown here is derived from an EMBL/GenBank/DDBJ whole genome shotgun (WGS) entry which is preliminary data.</text>
</comment>
<reference evidence="9 10" key="1">
    <citation type="submission" date="2024-06" db="EMBL/GenBank/DDBJ databases">
        <title>Sorghum-associated microbial communities from plants grown in Nebraska, USA.</title>
        <authorList>
            <person name="Schachtman D."/>
        </authorList>
    </citation>
    <scope>NUCLEOTIDE SEQUENCE [LARGE SCALE GENOMIC DNA]</scope>
    <source>
        <strain evidence="9 10">1073</strain>
    </source>
</reference>
<dbReference type="EC" id="4.-.-.-" evidence="8"/>
<dbReference type="Gene3D" id="3.30.479.10">
    <property type="entry name" value="6-pyruvoyl tetrahydropterin synthase/QueD"/>
    <property type="match status" value="1"/>
</dbReference>
<dbReference type="Pfam" id="PF01242">
    <property type="entry name" value="PTPS"/>
    <property type="match status" value="1"/>
</dbReference>
<comment type="similarity">
    <text evidence="2 8">Belongs to the PTPS family. QueD subfamily.</text>
</comment>
<dbReference type="GO" id="GO:0070497">
    <property type="term" value="F:6-carboxytetrahydropterin synthase activity"/>
    <property type="evidence" value="ECO:0007669"/>
    <property type="project" value="UniProtKB-EC"/>
</dbReference>
<name>A0ABV2JWA1_9GAMM</name>
<keyword evidence="10" id="KW-1185">Reference proteome</keyword>
<dbReference type="PANTHER" id="PTHR12589:SF7">
    <property type="entry name" value="6-PYRUVOYL TETRAHYDROBIOPTERIN SYNTHASE"/>
    <property type="match status" value="1"/>
</dbReference>
<dbReference type="InterPro" id="IPR038418">
    <property type="entry name" value="6-PTP_synth/QueD_sf"/>
</dbReference>
<gene>
    <name evidence="9" type="ORF">ABIC75_002849</name>
</gene>
<evidence type="ECO:0000256" key="2">
    <source>
        <dbReference type="ARBA" id="ARBA00008900"/>
    </source>
</evidence>
<dbReference type="SUPFAM" id="SSF55620">
    <property type="entry name" value="Tetrahydrobiopterin biosynthesis enzymes-like"/>
    <property type="match status" value="1"/>
</dbReference>
<accession>A0ABV2JWA1</accession>
<sequence length="130" mass="15041">MTVSLFNVWKEFRFDAAHQLDAGPGGDPRYRRLHGHSYQVEVWVRGPRTEFGWVVDMGELERRLQAVHADLDHRFLNDVDDLGPPTMENIAAFVWTKLVDMPQLHRVMVKRQQNGEGCEYYGPQFAEGAQ</sequence>
<evidence type="ECO:0000313" key="9">
    <source>
        <dbReference type="EMBL" id="MET3653113.1"/>
    </source>
</evidence>
<evidence type="ECO:0000256" key="4">
    <source>
        <dbReference type="ARBA" id="ARBA00022723"/>
    </source>
</evidence>
<evidence type="ECO:0000256" key="8">
    <source>
        <dbReference type="PIRNR" id="PIRNR006113"/>
    </source>
</evidence>
<dbReference type="Proteomes" id="UP001549184">
    <property type="component" value="Unassembled WGS sequence"/>
</dbReference>
<evidence type="ECO:0000256" key="6">
    <source>
        <dbReference type="ARBA" id="ARBA00023239"/>
    </source>
</evidence>
<comment type="catalytic activity">
    <reaction evidence="7 8">
        <text>7,8-dihydroneopterin 3'-triphosphate + H2O = 6-carboxy-5,6,7,8-tetrahydropterin + triphosphate + acetaldehyde + 2 H(+)</text>
        <dbReference type="Rhea" id="RHEA:27966"/>
        <dbReference type="ChEBI" id="CHEBI:15343"/>
        <dbReference type="ChEBI" id="CHEBI:15377"/>
        <dbReference type="ChEBI" id="CHEBI:15378"/>
        <dbReference type="ChEBI" id="CHEBI:18036"/>
        <dbReference type="ChEBI" id="CHEBI:58462"/>
        <dbReference type="ChEBI" id="CHEBI:61032"/>
        <dbReference type="EC" id="4.1.2.50"/>
    </reaction>
</comment>
<keyword evidence="5 8" id="KW-0862">Zinc</keyword>
<keyword evidence="4 8" id="KW-0479">Metal-binding</keyword>
<evidence type="ECO:0000313" key="10">
    <source>
        <dbReference type="Proteomes" id="UP001549184"/>
    </source>
</evidence>
<evidence type="ECO:0000256" key="1">
    <source>
        <dbReference type="ARBA" id="ARBA00005061"/>
    </source>
</evidence>
<evidence type="ECO:0000256" key="5">
    <source>
        <dbReference type="ARBA" id="ARBA00022833"/>
    </source>
</evidence>
<dbReference type="EMBL" id="JBEPMU010000004">
    <property type="protein sequence ID" value="MET3653113.1"/>
    <property type="molecule type" value="Genomic_DNA"/>
</dbReference>
<dbReference type="RefSeq" id="WP_354014510.1">
    <property type="nucleotide sequence ID" value="NZ_JBEPMU010000004.1"/>
</dbReference>
<proteinExistence type="inferred from homology"/>
<keyword evidence="8" id="KW-0671">Queuosine biosynthesis</keyword>